<keyword evidence="8" id="KW-0460">Magnesium</keyword>
<evidence type="ECO:0000313" key="14">
    <source>
        <dbReference type="EMBL" id="TWU29983.1"/>
    </source>
</evidence>
<dbReference type="GO" id="GO:0005737">
    <property type="term" value="C:cytoplasm"/>
    <property type="evidence" value="ECO:0007669"/>
    <property type="project" value="UniProtKB-ARBA"/>
</dbReference>
<dbReference type="Pfam" id="PF00365">
    <property type="entry name" value="PFK"/>
    <property type="match status" value="1"/>
</dbReference>
<name>A0A5C6CYH0_9BACT</name>
<keyword evidence="9" id="KW-0324">Glycolysis</keyword>
<keyword evidence="3 14" id="KW-0808">Transferase</keyword>
<evidence type="ECO:0000256" key="6">
    <source>
        <dbReference type="ARBA" id="ARBA00022777"/>
    </source>
</evidence>
<dbReference type="Gene3D" id="3.40.50.450">
    <property type="match status" value="1"/>
</dbReference>
<evidence type="ECO:0000256" key="7">
    <source>
        <dbReference type="ARBA" id="ARBA00022840"/>
    </source>
</evidence>
<dbReference type="FunFam" id="3.40.50.450:FF:000002">
    <property type="entry name" value="ATP-dependent 6-phosphofructokinase"/>
    <property type="match status" value="1"/>
</dbReference>
<keyword evidence="4" id="KW-0479">Metal-binding</keyword>
<dbReference type="InterPro" id="IPR050929">
    <property type="entry name" value="PFKA"/>
</dbReference>
<gene>
    <name evidence="14" type="primary">pfp_1</name>
    <name evidence="14" type="ORF">Pla144_07640</name>
</gene>
<sequence length="442" mass="48034">MPETPDLTQQQLSITSLGEPSQISPLPLSTVPGDDIGDFVEDDTHLFYEPRFKFGEKHCDLSFEMAGARREIFFHPADTTAAIVTCGGLCPGINNVIRSLVMELLLNYGIQNVLGIRYGYHGLNPTVGRPPIELTAELVDDIHHKGGTILGTSRGHQEAKETVDFLVSRGINILFCVGGDGTQRGAHQIALEIARRKLSISVVGIPKTIDNDIKYCYRTFGYATAVSEAEKVIDRAHVEARSVLNGVGLVKLMGRHAGFIAASATLASGVADFALIPEVPMALYGEHGFLAALQRRLKAREHAVVVVAEGAGQHWLDECPAEFDASGNLRLRDIGPFLAEAIKSHSTEVSSPVSVKYFDPSYHIRSVPADAADSLLCEKLARSAAHAGMSGKTDMLIGLWHNHLIHVPLTISCSAKKQLSPEGELWMAVEALTRQQKWYLGE</sequence>
<evidence type="ECO:0000256" key="3">
    <source>
        <dbReference type="ARBA" id="ARBA00022679"/>
    </source>
</evidence>
<comment type="caution">
    <text evidence="14">The sequence shown here is derived from an EMBL/GenBank/DDBJ whole genome shotgun (WGS) entry which is preliminary data.</text>
</comment>
<keyword evidence="5" id="KW-0547">Nucleotide-binding</keyword>
<dbReference type="Proteomes" id="UP000318437">
    <property type="component" value="Unassembled WGS sequence"/>
</dbReference>
<keyword evidence="7" id="KW-0067">ATP-binding</keyword>
<dbReference type="InterPro" id="IPR035966">
    <property type="entry name" value="PKF_sf"/>
</dbReference>
<keyword evidence="15" id="KW-1185">Reference proteome</keyword>
<proteinExistence type="inferred from homology"/>
<evidence type="ECO:0000256" key="5">
    <source>
        <dbReference type="ARBA" id="ARBA00022741"/>
    </source>
</evidence>
<dbReference type="GO" id="GO:0003872">
    <property type="term" value="F:6-phosphofructokinase activity"/>
    <property type="evidence" value="ECO:0007669"/>
    <property type="project" value="UniProtKB-EC"/>
</dbReference>
<evidence type="ECO:0000259" key="13">
    <source>
        <dbReference type="Pfam" id="PF00365"/>
    </source>
</evidence>
<dbReference type="NCBIfam" id="NF005301">
    <property type="entry name" value="PRK06830.1"/>
    <property type="match status" value="1"/>
</dbReference>
<comment type="catalytic activity">
    <reaction evidence="11">
        <text>beta-D-fructose 6-phosphate + ATP = beta-D-fructose 1,6-bisphosphate + ADP + H(+)</text>
        <dbReference type="Rhea" id="RHEA:16109"/>
        <dbReference type="ChEBI" id="CHEBI:15378"/>
        <dbReference type="ChEBI" id="CHEBI:30616"/>
        <dbReference type="ChEBI" id="CHEBI:32966"/>
        <dbReference type="ChEBI" id="CHEBI:57634"/>
        <dbReference type="ChEBI" id="CHEBI:456216"/>
        <dbReference type="EC" id="2.7.1.11"/>
    </reaction>
</comment>
<comment type="catalytic activity">
    <reaction evidence="12">
        <text>beta-D-fructose 6-phosphate + diphosphate = beta-D-fructose 1,6-bisphosphate + phosphate + H(+)</text>
        <dbReference type="Rhea" id="RHEA:13613"/>
        <dbReference type="ChEBI" id="CHEBI:15378"/>
        <dbReference type="ChEBI" id="CHEBI:32966"/>
        <dbReference type="ChEBI" id="CHEBI:33019"/>
        <dbReference type="ChEBI" id="CHEBI:43474"/>
        <dbReference type="ChEBI" id="CHEBI:57634"/>
        <dbReference type="EC" id="2.7.1.90"/>
    </reaction>
</comment>
<protein>
    <submittedName>
        <fullName evidence="14">Pyrophosphate--fructose 6-phosphate 1-phosphotransferase</fullName>
        <ecNumber evidence="14">2.7.1.90</ecNumber>
    </submittedName>
</protein>
<dbReference type="GO" id="GO:0005524">
    <property type="term" value="F:ATP binding"/>
    <property type="evidence" value="ECO:0007669"/>
    <property type="project" value="UniProtKB-KW"/>
</dbReference>
<feature type="domain" description="Phosphofructokinase" evidence="13">
    <location>
        <begin position="81"/>
        <end position="386"/>
    </location>
</feature>
<organism evidence="14 15">
    <name type="scientific">Bythopirellula polymerisocia</name>
    <dbReference type="NCBI Taxonomy" id="2528003"/>
    <lineage>
        <taxon>Bacteria</taxon>
        <taxon>Pseudomonadati</taxon>
        <taxon>Planctomycetota</taxon>
        <taxon>Planctomycetia</taxon>
        <taxon>Pirellulales</taxon>
        <taxon>Lacipirellulaceae</taxon>
        <taxon>Bythopirellula</taxon>
    </lineage>
</organism>
<evidence type="ECO:0000256" key="12">
    <source>
        <dbReference type="ARBA" id="ARBA00048072"/>
    </source>
</evidence>
<comment type="cofactor">
    <cofactor evidence="1">
        <name>Mg(2+)</name>
        <dbReference type="ChEBI" id="CHEBI:18420"/>
    </cofactor>
</comment>
<dbReference type="InterPro" id="IPR000023">
    <property type="entry name" value="Phosphofructokinase_dom"/>
</dbReference>
<evidence type="ECO:0000256" key="10">
    <source>
        <dbReference type="ARBA" id="ARBA00038478"/>
    </source>
</evidence>
<evidence type="ECO:0000256" key="1">
    <source>
        <dbReference type="ARBA" id="ARBA00001946"/>
    </source>
</evidence>
<comment type="similarity">
    <text evidence="10">Belongs to the phosphofructokinase type A (PFKA) family.</text>
</comment>
<evidence type="ECO:0000256" key="9">
    <source>
        <dbReference type="ARBA" id="ARBA00023152"/>
    </source>
</evidence>
<dbReference type="GO" id="GO:0006002">
    <property type="term" value="P:fructose 6-phosphate metabolic process"/>
    <property type="evidence" value="ECO:0007669"/>
    <property type="project" value="InterPro"/>
</dbReference>
<comment type="function">
    <text evidence="2">Catalyzes the phosphorylation of D-fructose 6-phosphate, the first committing step of glycolysis. Uses inorganic phosphate (PPi) as phosphoryl donor instead of ATP like common ATP-dependent phosphofructokinases (ATP-PFKs), which renders the reaction reversible, and can thus function both in glycolysis and gluconeogenesis. Consistently, PPi-PFK can replace the enzymes of both the forward (ATP-PFK) and reverse (fructose-bisphosphatase (FBPase)) reactions.</text>
</comment>
<accession>A0A5C6CYH0</accession>
<evidence type="ECO:0000256" key="8">
    <source>
        <dbReference type="ARBA" id="ARBA00022842"/>
    </source>
</evidence>
<dbReference type="OrthoDB" id="9802503at2"/>
<evidence type="ECO:0000256" key="11">
    <source>
        <dbReference type="ARBA" id="ARBA00048070"/>
    </source>
</evidence>
<dbReference type="UniPathway" id="UPA00109">
    <property type="reaction ID" value="UER00182"/>
</dbReference>
<dbReference type="InterPro" id="IPR012004">
    <property type="entry name" value="PyroP-dep_PFK_TP0108"/>
</dbReference>
<dbReference type="EC" id="2.7.1.90" evidence="14"/>
<dbReference type="PIRSF" id="PIRSF000534">
    <property type="entry name" value="PPi_PFK_TP0108"/>
    <property type="match status" value="1"/>
</dbReference>
<evidence type="ECO:0000256" key="4">
    <source>
        <dbReference type="ARBA" id="ARBA00022723"/>
    </source>
</evidence>
<reference evidence="14 15" key="1">
    <citation type="submission" date="2019-02" db="EMBL/GenBank/DDBJ databases">
        <title>Deep-cultivation of Planctomycetes and their phenomic and genomic characterization uncovers novel biology.</title>
        <authorList>
            <person name="Wiegand S."/>
            <person name="Jogler M."/>
            <person name="Boedeker C."/>
            <person name="Pinto D."/>
            <person name="Vollmers J."/>
            <person name="Rivas-Marin E."/>
            <person name="Kohn T."/>
            <person name="Peeters S.H."/>
            <person name="Heuer A."/>
            <person name="Rast P."/>
            <person name="Oberbeckmann S."/>
            <person name="Bunk B."/>
            <person name="Jeske O."/>
            <person name="Meyerdierks A."/>
            <person name="Storesund J.E."/>
            <person name="Kallscheuer N."/>
            <person name="Luecker S."/>
            <person name="Lage O.M."/>
            <person name="Pohl T."/>
            <person name="Merkel B.J."/>
            <person name="Hornburger P."/>
            <person name="Mueller R.-W."/>
            <person name="Bruemmer F."/>
            <person name="Labrenz M."/>
            <person name="Spormann A.M."/>
            <person name="Op Den Camp H."/>
            <person name="Overmann J."/>
            <person name="Amann R."/>
            <person name="Jetten M.S.M."/>
            <person name="Mascher T."/>
            <person name="Medema M.H."/>
            <person name="Devos D.P."/>
            <person name="Kaster A.-K."/>
            <person name="Ovreas L."/>
            <person name="Rohde M."/>
            <person name="Galperin M.Y."/>
            <person name="Jogler C."/>
        </authorList>
    </citation>
    <scope>NUCLEOTIDE SEQUENCE [LARGE SCALE GENOMIC DNA]</scope>
    <source>
        <strain evidence="14 15">Pla144</strain>
    </source>
</reference>
<dbReference type="InterPro" id="IPR022953">
    <property type="entry name" value="ATP_PFK"/>
</dbReference>
<dbReference type="GO" id="GO:0046872">
    <property type="term" value="F:metal ion binding"/>
    <property type="evidence" value="ECO:0007669"/>
    <property type="project" value="UniProtKB-KW"/>
</dbReference>
<dbReference type="PANTHER" id="PTHR45770">
    <property type="entry name" value="ATP-DEPENDENT 6-PHOSPHOFRUCTOKINASE 1"/>
    <property type="match status" value="1"/>
</dbReference>
<dbReference type="GO" id="GO:0047334">
    <property type="term" value="F:diphosphate-fructose-6-phosphate 1-phosphotransferase activity"/>
    <property type="evidence" value="ECO:0007669"/>
    <property type="project" value="UniProtKB-EC"/>
</dbReference>
<dbReference type="EMBL" id="SJPS01000001">
    <property type="protein sequence ID" value="TWU29983.1"/>
    <property type="molecule type" value="Genomic_DNA"/>
</dbReference>
<evidence type="ECO:0000313" key="15">
    <source>
        <dbReference type="Proteomes" id="UP000318437"/>
    </source>
</evidence>
<dbReference type="RefSeq" id="WP_146447930.1">
    <property type="nucleotide sequence ID" value="NZ_SJPS01000001.1"/>
</dbReference>
<dbReference type="SUPFAM" id="SSF53784">
    <property type="entry name" value="Phosphofructokinase"/>
    <property type="match status" value="1"/>
</dbReference>
<dbReference type="PRINTS" id="PR00476">
    <property type="entry name" value="PHFRCTKINASE"/>
</dbReference>
<dbReference type="AlphaFoldDB" id="A0A5C6CYH0"/>
<evidence type="ECO:0000256" key="2">
    <source>
        <dbReference type="ARBA" id="ARBA00003138"/>
    </source>
</evidence>
<keyword evidence="6" id="KW-0418">Kinase</keyword>